<dbReference type="InterPro" id="IPR013087">
    <property type="entry name" value="Znf_C2H2_type"/>
</dbReference>
<proteinExistence type="predicted"/>
<evidence type="ECO:0000313" key="10">
    <source>
        <dbReference type="EMBL" id="TGZ81469.1"/>
    </source>
</evidence>
<dbReference type="SMART" id="SM00355">
    <property type="entry name" value="ZnF_C2H2"/>
    <property type="match status" value="2"/>
</dbReference>
<dbReference type="GO" id="GO:0000785">
    <property type="term" value="C:chromatin"/>
    <property type="evidence" value="ECO:0007669"/>
    <property type="project" value="TreeGrafter"/>
</dbReference>
<keyword evidence="5" id="KW-0862">Zinc</keyword>
<feature type="domain" description="C2H2-type" evidence="9">
    <location>
        <begin position="88"/>
        <end position="117"/>
    </location>
</feature>
<evidence type="ECO:0000313" key="11">
    <source>
        <dbReference type="Proteomes" id="UP000298138"/>
    </source>
</evidence>
<dbReference type="GO" id="GO:0005634">
    <property type="term" value="C:nucleus"/>
    <property type="evidence" value="ECO:0007669"/>
    <property type="project" value="UniProtKB-SubCell"/>
</dbReference>
<dbReference type="InterPro" id="IPR051059">
    <property type="entry name" value="VerF-like"/>
</dbReference>
<keyword evidence="2" id="KW-0479">Metal-binding</keyword>
<dbReference type="Gene3D" id="3.30.160.60">
    <property type="entry name" value="Classic Zinc Finger"/>
    <property type="match status" value="1"/>
</dbReference>
<dbReference type="Pfam" id="PF04082">
    <property type="entry name" value="Fungal_trans"/>
    <property type="match status" value="1"/>
</dbReference>
<dbReference type="STRING" id="341454.A0A4S2MXN6"/>
<evidence type="ECO:0000256" key="3">
    <source>
        <dbReference type="ARBA" id="ARBA00022737"/>
    </source>
</evidence>
<organism evidence="10 11">
    <name type="scientific">Ascodesmis nigricans</name>
    <dbReference type="NCBI Taxonomy" id="341454"/>
    <lineage>
        <taxon>Eukaryota</taxon>
        <taxon>Fungi</taxon>
        <taxon>Dikarya</taxon>
        <taxon>Ascomycota</taxon>
        <taxon>Pezizomycotina</taxon>
        <taxon>Pezizomycetes</taxon>
        <taxon>Pezizales</taxon>
        <taxon>Ascodesmidaceae</taxon>
        <taxon>Ascodesmis</taxon>
    </lineage>
</organism>
<dbReference type="EMBL" id="ML220119">
    <property type="protein sequence ID" value="TGZ81469.1"/>
    <property type="molecule type" value="Genomic_DNA"/>
</dbReference>
<dbReference type="Proteomes" id="UP000298138">
    <property type="component" value="Unassembled WGS sequence"/>
</dbReference>
<feature type="compositionally biased region" description="Basic and acidic residues" evidence="8">
    <location>
        <begin position="8"/>
        <end position="20"/>
    </location>
</feature>
<dbReference type="InParanoid" id="A0A4S2MXN6"/>
<dbReference type="InterPro" id="IPR036236">
    <property type="entry name" value="Znf_C2H2_sf"/>
</dbReference>
<feature type="domain" description="C2H2-type" evidence="9">
    <location>
        <begin position="58"/>
        <end position="87"/>
    </location>
</feature>
<evidence type="ECO:0000256" key="1">
    <source>
        <dbReference type="ARBA" id="ARBA00004123"/>
    </source>
</evidence>
<dbReference type="PROSITE" id="PS50157">
    <property type="entry name" value="ZINC_FINGER_C2H2_2"/>
    <property type="match status" value="2"/>
</dbReference>
<gene>
    <name evidence="10" type="ORF">EX30DRAFT_371460</name>
</gene>
<accession>A0A4S2MXN6</accession>
<dbReference type="PANTHER" id="PTHR40626">
    <property type="entry name" value="MIP31509P"/>
    <property type="match status" value="1"/>
</dbReference>
<evidence type="ECO:0000256" key="8">
    <source>
        <dbReference type="SAM" id="MobiDB-lite"/>
    </source>
</evidence>
<evidence type="ECO:0000256" key="2">
    <source>
        <dbReference type="ARBA" id="ARBA00022723"/>
    </source>
</evidence>
<feature type="compositionally biased region" description="Gly residues" evidence="8">
    <location>
        <begin position="25"/>
        <end position="35"/>
    </location>
</feature>
<feature type="region of interest" description="Disordered" evidence="8">
    <location>
        <begin position="111"/>
        <end position="189"/>
    </location>
</feature>
<reference evidence="10 11" key="1">
    <citation type="submission" date="2019-04" db="EMBL/GenBank/DDBJ databases">
        <title>Comparative genomics and transcriptomics to analyze fruiting body development in filamentous ascomycetes.</title>
        <authorList>
            <consortium name="DOE Joint Genome Institute"/>
            <person name="Lutkenhaus R."/>
            <person name="Traeger S."/>
            <person name="Breuer J."/>
            <person name="Kuo A."/>
            <person name="Lipzen A."/>
            <person name="Pangilinan J."/>
            <person name="Dilworth D."/>
            <person name="Sandor L."/>
            <person name="Poggeler S."/>
            <person name="Barry K."/>
            <person name="Grigoriev I.V."/>
            <person name="Nowrousian M."/>
        </authorList>
    </citation>
    <scope>NUCLEOTIDE SEQUENCE [LARGE SCALE GENOMIC DNA]</scope>
    <source>
        <strain evidence="10 11">CBS 389.68</strain>
    </source>
</reference>
<dbReference type="GO" id="GO:0000981">
    <property type="term" value="F:DNA-binding transcription factor activity, RNA polymerase II-specific"/>
    <property type="evidence" value="ECO:0007669"/>
    <property type="project" value="InterPro"/>
</dbReference>
<keyword evidence="11" id="KW-1185">Reference proteome</keyword>
<dbReference type="SUPFAM" id="SSF57667">
    <property type="entry name" value="beta-beta-alpha zinc fingers"/>
    <property type="match status" value="1"/>
</dbReference>
<comment type="subcellular location">
    <subcellularLocation>
        <location evidence="1">Nucleus</location>
    </subcellularLocation>
</comment>
<evidence type="ECO:0000256" key="4">
    <source>
        <dbReference type="ARBA" id="ARBA00022771"/>
    </source>
</evidence>
<keyword evidence="4 7" id="KW-0863">Zinc-finger</keyword>
<dbReference type="AlphaFoldDB" id="A0A4S2MXN6"/>
<keyword evidence="3" id="KW-0677">Repeat</keyword>
<dbReference type="PANTHER" id="PTHR40626:SF11">
    <property type="entry name" value="ZINC FINGER PROTEIN YPR022C"/>
    <property type="match status" value="1"/>
</dbReference>
<feature type="region of interest" description="Disordered" evidence="8">
    <location>
        <begin position="930"/>
        <end position="955"/>
    </location>
</feature>
<dbReference type="InterPro" id="IPR007219">
    <property type="entry name" value="XnlR_reg_dom"/>
</dbReference>
<dbReference type="CDD" id="cd12148">
    <property type="entry name" value="fungal_TF_MHR"/>
    <property type="match status" value="1"/>
</dbReference>
<dbReference type="GO" id="GO:0006351">
    <property type="term" value="P:DNA-templated transcription"/>
    <property type="evidence" value="ECO:0007669"/>
    <property type="project" value="InterPro"/>
</dbReference>
<sequence>MTTAGYADGERGRDREREEQPDTPMGGGGDGGGGQSATTPTTSGRKRRRSRKGMEKKFDCPHPGCGKFYSRAEHLYRHQLNHTPKEIYFCDFPDCKRSFVRQDLCTRHRERHTNRGSHLQRRDSFLNANNPSPAGVNSVMQAQRPPIPKESSSSPETMEVKKEDFSGMPIPNAHQRRPSSTMSPETRPAIDPMTHEAKFQRTGNEGGVPQRRPSVVSQDGQYKLNRAQSFDGNSPHHTNIQPLNIPSATGKLMNRPMATTPTGNLQNLTLHSPYPHTPSTATPIPSNQTPMSSHTGVPIPTTTSQAYGNQNYQNFSLPQPAYPQQTHPPTTVSQNGFMTAGTTTASVDQTIAAVTSATLSDGWDPMSVQVSIPVFGETYSRSPQFNQIHSDFLELLIGGGDGQVFGQVGTLEQNPYLGNPLDHSPYGMPGQMQGPFFGQPVNNHPMNINTIAPPSPPRETVLSEDTRDRLIFAMDQFNEISNLFPGGIAPGSEDRHPLSLTSMQLYISLYWVHFHPQLPILHRPTFSTAKQPEVLVLCIMVIGMACMNFKQDRQLAQEAGDLANIITRNLRWAIFADNDFRPPAKLWVLQALLLLETYEKMYSDRRLHERAHIHHATTLTLMRRGSSLTGGRSGAYDSPQSGKDASDGGSATPYNGQSGGDVKTNEQKWEQWISTEATKRVAFAAFVVDSTHATMFGHSAVMVAHEIRLNLPCEESLWAAASANEFFSIHQSLVQNNIRQTTFLDALRFTLTGKPVHTNAFGRTILMAGLLSVGWHLHQRDMQIMSLGVTGSLGGKEKWRATITHAFDYWKKDFDQSLAKLQSHNFSGTPFYAQPTDDLDHETTFESRTVLHHLAHMSMHVSIVDLQIYAGARRLLGRSITLPDAEAVKKKMAAWAPTARARDAAFYALRFLGQVLLPEEPVELNFNVDGHDTARRGSGAGGAHSQPQTTGNPVYSARDDHLLNQPWVLYYASLVVWSYGFALEGALRKPVAIPTTPQESYIAMRRFLRTVGGVKSPEELGMLHGKNECLGLLLTLQGMFANCRWELLLEASKLLANCVKITLGEVGG</sequence>
<dbReference type="GO" id="GO:0000978">
    <property type="term" value="F:RNA polymerase II cis-regulatory region sequence-specific DNA binding"/>
    <property type="evidence" value="ECO:0007669"/>
    <property type="project" value="InterPro"/>
</dbReference>
<evidence type="ECO:0000259" key="9">
    <source>
        <dbReference type="PROSITE" id="PS50157"/>
    </source>
</evidence>
<evidence type="ECO:0000256" key="6">
    <source>
        <dbReference type="ARBA" id="ARBA00023242"/>
    </source>
</evidence>
<protein>
    <recommendedName>
        <fullName evidence="9">C2H2-type domain-containing protein</fullName>
    </recommendedName>
</protein>
<dbReference type="FunCoup" id="A0A4S2MXN6">
    <property type="interactions" value="14"/>
</dbReference>
<feature type="region of interest" description="Disordered" evidence="8">
    <location>
        <begin position="1"/>
        <end position="60"/>
    </location>
</feature>
<keyword evidence="6" id="KW-0539">Nucleus</keyword>
<evidence type="ECO:0000256" key="7">
    <source>
        <dbReference type="PROSITE-ProRule" id="PRU00042"/>
    </source>
</evidence>
<evidence type="ECO:0000256" key="5">
    <source>
        <dbReference type="ARBA" id="ARBA00022833"/>
    </source>
</evidence>
<name>A0A4S2MXN6_9PEZI</name>
<feature type="region of interest" description="Disordered" evidence="8">
    <location>
        <begin position="625"/>
        <end position="662"/>
    </location>
</feature>
<dbReference type="OrthoDB" id="427030at2759"/>
<dbReference type="GO" id="GO:0008270">
    <property type="term" value="F:zinc ion binding"/>
    <property type="evidence" value="ECO:0007669"/>
    <property type="project" value="UniProtKB-KW"/>
</dbReference>
<dbReference type="PROSITE" id="PS00028">
    <property type="entry name" value="ZINC_FINGER_C2H2_1"/>
    <property type="match status" value="2"/>
</dbReference>